<comment type="caution">
    <text evidence="1">The sequence shown here is derived from an EMBL/GenBank/DDBJ whole genome shotgun (WGS) entry which is preliminary data.</text>
</comment>
<gene>
    <name evidence="1" type="ORF">RhiirA4_451186</name>
</gene>
<dbReference type="AlphaFoldDB" id="A0A2I1FV21"/>
<reference evidence="1 2" key="1">
    <citation type="submission" date="2015-10" db="EMBL/GenBank/DDBJ databases">
        <title>Genome analyses suggest a sexual origin of heterokaryosis in a supposedly ancient asexual fungus.</title>
        <authorList>
            <person name="Ropars J."/>
            <person name="Sedzielewska K."/>
            <person name="Noel J."/>
            <person name="Charron P."/>
            <person name="Farinelli L."/>
            <person name="Marton T."/>
            <person name="Kruger M."/>
            <person name="Pelin A."/>
            <person name="Brachmann A."/>
            <person name="Corradi N."/>
        </authorList>
    </citation>
    <scope>NUCLEOTIDE SEQUENCE [LARGE SCALE GENOMIC DNA]</scope>
    <source>
        <strain evidence="1 2">A4</strain>
    </source>
</reference>
<protein>
    <submittedName>
        <fullName evidence="1">Uncharacterized protein</fullName>
    </submittedName>
</protein>
<dbReference type="Proteomes" id="UP000234323">
    <property type="component" value="Unassembled WGS sequence"/>
</dbReference>
<sequence length="50" mass="5948">MSTKITFYSIALSRTERDMLIEQLKTMQDELFLCKQELTKADEKYDALQE</sequence>
<keyword evidence="2" id="KW-1185">Reference proteome</keyword>
<dbReference type="EMBL" id="LLXI01000021">
    <property type="protein sequence ID" value="PKY38235.1"/>
    <property type="molecule type" value="Genomic_DNA"/>
</dbReference>
<proteinExistence type="predicted"/>
<accession>A0A2I1FV21</accession>
<evidence type="ECO:0000313" key="2">
    <source>
        <dbReference type="Proteomes" id="UP000234323"/>
    </source>
</evidence>
<evidence type="ECO:0000313" key="1">
    <source>
        <dbReference type="EMBL" id="PKY38235.1"/>
    </source>
</evidence>
<organism evidence="1 2">
    <name type="scientific">Rhizophagus irregularis</name>
    <dbReference type="NCBI Taxonomy" id="588596"/>
    <lineage>
        <taxon>Eukaryota</taxon>
        <taxon>Fungi</taxon>
        <taxon>Fungi incertae sedis</taxon>
        <taxon>Mucoromycota</taxon>
        <taxon>Glomeromycotina</taxon>
        <taxon>Glomeromycetes</taxon>
        <taxon>Glomerales</taxon>
        <taxon>Glomeraceae</taxon>
        <taxon>Rhizophagus</taxon>
    </lineage>
</organism>
<name>A0A2I1FV21_9GLOM</name>